<dbReference type="GO" id="GO:0016614">
    <property type="term" value="F:oxidoreductase activity, acting on CH-OH group of donors"/>
    <property type="evidence" value="ECO:0007669"/>
    <property type="project" value="InterPro"/>
</dbReference>
<dbReference type="PANTHER" id="PTHR11552">
    <property type="entry name" value="GLUCOSE-METHANOL-CHOLINE GMC OXIDOREDUCTASE"/>
    <property type="match status" value="1"/>
</dbReference>
<proteinExistence type="inferred from homology"/>
<dbReference type="EMBL" id="LT670818">
    <property type="protein sequence ID" value="SHH36486.1"/>
    <property type="molecule type" value="Genomic_DNA"/>
</dbReference>
<dbReference type="SUPFAM" id="SSF54373">
    <property type="entry name" value="FAD-linked reductases, C-terminal domain"/>
    <property type="match status" value="1"/>
</dbReference>
<keyword evidence="4 5" id="KW-0274">FAD</keyword>
<evidence type="ECO:0000256" key="2">
    <source>
        <dbReference type="ARBA" id="ARBA00010790"/>
    </source>
</evidence>
<dbReference type="AlphaFoldDB" id="A0A1M5SD86"/>
<evidence type="ECO:0000313" key="10">
    <source>
        <dbReference type="Proteomes" id="UP000190675"/>
    </source>
</evidence>
<keyword evidence="3 6" id="KW-0285">Flavoprotein</keyword>
<dbReference type="Gene3D" id="3.30.560.10">
    <property type="entry name" value="Glucose Oxidase, domain 3"/>
    <property type="match status" value="1"/>
</dbReference>
<dbReference type="Pfam" id="PF00732">
    <property type="entry name" value="GMC_oxred_N"/>
    <property type="match status" value="1"/>
</dbReference>
<protein>
    <submittedName>
        <fullName evidence="9">Choline dehydrogenase</fullName>
    </submittedName>
</protein>
<dbReference type="InterPro" id="IPR007867">
    <property type="entry name" value="GMC_OxRtase_C"/>
</dbReference>
<dbReference type="InterPro" id="IPR012132">
    <property type="entry name" value="GMC_OxRdtase"/>
</dbReference>
<evidence type="ECO:0000256" key="1">
    <source>
        <dbReference type="ARBA" id="ARBA00001974"/>
    </source>
</evidence>
<feature type="domain" description="Glucose-methanol-choline oxidoreductase N-terminal" evidence="7">
    <location>
        <begin position="84"/>
        <end position="107"/>
    </location>
</feature>
<dbReference type="GO" id="GO:0050660">
    <property type="term" value="F:flavin adenine dinucleotide binding"/>
    <property type="evidence" value="ECO:0007669"/>
    <property type="project" value="InterPro"/>
</dbReference>
<evidence type="ECO:0000256" key="6">
    <source>
        <dbReference type="RuleBase" id="RU003968"/>
    </source>
</evidence>
<dbReference type="Proteomes" id="UP000190675">
    <property type="component" value="Chromosome I"/>
</dbReference>
<evidence type="ECO:0000313" key="9">
    <source>
        <dbReference type="EMBL" id="SHH36486.1"/>
    </source>
</evidence>
<dbReference type="InterPro" id="IPR036188">
    <property type="entry name" value="FAD/NAD-bd_sf"/>
</dbReference>
<dbReference type="PROSITE" id="PS00623">
    <property type="entry name" value="GMC_OXRED_1"/>
    <property type="match status" value="1"/>
</dbReference>
<gene>
    <name evidence="9" type="ORF">SAMN05444169_7077</name>
</gene>
<evidence type="ECO:0000259" key="7">
    <source>
        <dbReference type="PROSITE" id="PS00623"/>
    </source>
</evidence>
<feature type="binding site" evidence="5">
    <location>
        <position position="221"/>
    </location>
    <ligand>
        <name>FAD</name>
        <dbReference type="ChEBI" id="CHEBI:57692"/>
    </ligand>
</feature>
<evidence type="ECO:0000256" key="5">
    <source>
        <dbReference type="PIRSR" id="PIRSR000137-2"/>
    </source>
</evidence>
<accession>A0A1M5SD86</accession>
<comment type="similarity">
    <text evidence="2 6">Belongs to the GMC oxidoreductase family.</text>
</comment>
<dbReference type="RefSeq" id="WP_079570164.1">
    <property type="nucleotide sequence ID" value="NZ_LT670818.1"/>
</dbReference>
<comment type="cofactor">
    <cofactor evidence="1 5">
        <name>FAD</name>
        <dbReference type="ChEBI" id="CHEBI:57692"/>
    </cofactor>
</comment>
<dbReference type="Pfam" id="PF05199">
    <property type="entry name" value="GMC_oxred_C"/>
    <property type="match status" value="1"/>
</dbReference>
<evidence type="ECO:0000256" key="4">
    <source>
        <dbReference type="ARBA" id="ARBA00022827"/>
    </source>
</evidence>
<evidence type="ECO:0000256" key="3">
    <source>
        <dbReference type="ARBA" id="ARBA00022630"/>
    </source>
</evidence>
<feature type="binding site" evidence="5">
    <location>
        <position position="86"/>
    </location>
    <ligand>
        <name>FAD</name>
        <dbReference type="ChEBI" id="CHEBI:57692"/>
    </ligand>
</feature>
<dbReference type="OrthoDB" id="9785276at2"/>
<dbReference type="PIRSF" id="PIRSF000137">
    <property type="entry name" value="Alcohol_oxidase"/>
    <property type="match status" value="1"/>
</dbReference>
<dbReference type="PANTHER" id="PTHR11552:SF147">
    <property type="entry name" value="CHOLINE DEHYDROGENASE, MITOCHONDRIAL"/>
    <property type="match status" value="1"/>
</dbReference>
<dbReference type="PROSITE" id="PS00624">
    <property type="entry name" value="GMC_OXRED_2"/>
    <property type="match status" value="1"/>
</dbReference>
<organism evidence="9 10">
    <name type="scientific">Bradyrhizobium erythrophlei</name>
    <dbReference type="NCBI Taxonomy" id="1437360"/>
    <lineage>
        <taxon>Bacteria</taxon>
        <taxon>Pseudomonadati</taxon>
        <taxon>Pseudomonadota</taxon>
        <taxon>Alphaproteobacteria</taxon>
        <taxon>Hyphomicrobiales</taxon>
        <taxon>Nitrobacteraceae</taxon>
        <taxon>Bradyrhizobium</taxon>
    </lineage>
</organism>
<sequence>MSREAKSSYEFVVVGGGSAGSVIAGRLAEAGLQVLLLEAGSGDNTPFIHMPGAFFRLFGTKRVVSYKTTPQSHANSRPLFVPQANVLGGGSSVNAMIYLRGSAEDYDGWRELGCDGWGWDDVLPAFKKSESNASFSEPYHGTNGPLKVGNAWHALPTDLAFIKAGQEIGLPYNHDFNGATQEGVGLFQCTAFKGRRSSTAVAFLAPRKNMSNLTVLTDCRVLRLITEDSEVVGVEYRSSSGKISQVHAGREVILAAGALASPKILQLSGIGPTKLLKEKGVAVVHDAPEVGQNFQNHVEVPIHCRLKESISLLGQNKGLAALKHGLQYILFRDGLLASSIWGAGAYVDTLKSGRPDIQLIMFPSLFGSDEWPAPSGHGITICVCLLRPLSRGEVKIVSADPDAPIYFDGGTLSHSEDVETLIRGTTFTRNLIKAPSFEKIVSQEVYPTATGEEDARDPEGFVRKYVRPISHVSGTCRMGSDATAVVDTRLRVNGVSKLRVADASIMPRLVSGNTNAVSILIGERCADFLLQSMN</sequence>
<dbReference type="InterPro" id="IPR000172">
    <property type="entry name" value="GMC_OxRdtase_N"/>
</dbReference>
<dbReference type="SUPFAM" id="SSF51905">
    <property type="entry name" value="FAD/NAD(P)-binding domain"/>
    <property type="match status" value="1"/>
</dbReference>
<dbReference type="Gene3D" id="3.50.50.60">
    <property type="entry name" value="FAD/NAD(P)-binding domain"/>
    <property type="match status" value="1"/>
</dbReference>
<feature type="domain" description="Glucose-methanol-choline oxidoreductase N-terminal" evidence="8">
    <location>
        <begin position="257"/>
        <end position="271"/>
    </location>
</feature>
<name>A0A1M5SD86_9BRAD</name>
<evidence type="ECO:0000259" key="8">
    <source>
        <dbReference type="PROSITE" id="PS00624"/>
    </source>
</evidence>
<reference evidence="9 10" key="1">
    <citation type="submission" date="2016-11" db="EMBL/GenBank/DDBJ databases">
        <authorList>
            <person name="Jaros S."/>
            <person name="Januszkiewicz K."/>
            <person name="Wedrychowicz H."/>
        </authorList>
    </citation>
    <scope>NUCLEOTIDE SEQUENCE [LARGE SCALE GENOMIC DNA]</scope>
    <source>
        <strain evidence="9 10">GAS242</strain>
    </source>
</reference>